<name>A0ABV9Z026_9HYPH</name>
<dbReference type="RefSeq" id="WP_114955665.1">
    <property type="nucleotide sequence ID" value="NZ_JBHSJF010000006.1"/>
</dbReference>
<reference evidence="3" key="1">
    <citation type="journal article" date="2019" name="Int. J. Syst. Evol. Microbiol.">
        <title>The Global Catalogue of Microorganisms (GCM) 10K type strain sequencing project: providing services to taxonomists for standard genome sequencing and annotation.</title>
        <authorList>
            <consortium name="The Broad Institute Genomics Platform"/>
            <consortium name="The Broad Institute Genome Sequencing Center for Infectious Disease"/>
            <person name="Wu L."/>
            <person name="Ma J."/>
        </authorList>
    </citation>
    <scope>NUCLEOTIDE SEQUENCE [LARGE SCALE GENOMIC DNA]</scope>
    <source>
        <strain evidence="3">CGMCC 1.16444</strain>
    </source>
</reference>
<comment type="caution">
    <text evidence="2">The sequence shown here is derived from an EMBL/GenBank/DDBJ whole genome shotgun (WGS) entry which is preliminary data.</text>
</comment>
<gene>
    <name evidence="2" type="ORF">ACFPFW_10480</name>
</gene>
<sequence length="63" mass="6955">MTDTATLLELDKRIAAIRDNISLLTEQATALSGAGDEARIADRIAEQEERLSELLKERDALTK</sequence>
<organism evidence="2 3">
    <name type="scientific">Flaviflagellibacter deserti</name>
    <dbReference type="NCBI Taxonomy" id="2267266"/>
    <lineage>
        <taxon>Bacteria</taxon>
        <taxon>Pseudomonadati</taxon>
        <taxon>Pseudomonadota</taxon>
        <taxon>Alphaproteobacteria</taxon>
        <taxon>Hyphomicrobiales</taxon>
        <taxon>Flaviflagellibacter</taxon>
    </lineage>
</organism>
<protein>
    <submittedName>
        <fullName evidence="2">Uncharacterized protein</fullName>
    </submittedName>
</protein>
<proteinExistence type="predicted"/>
<feature type="coiled-coil region" evidence="1">
    <location>
        <begin position="7"/>
        <end position="57"/>
    </location>
</feature>
<accession>A0ABV9Z026</accession>
<keyword evidence="1" id="KW-0175">Coiled coil</keyword>
<keyword evidence="3" id="KW-1185">Reference proteome</keyword>
<evidence type="ECO:0000313" key="2">
    <source>
        <dbReference type="EMBL" id="MFC5068435.1"/>
    </source>
</evidence>
<evidence type="ECO:0000313" key="3">
    <source>
        <dbReference type="Proteomes" id="UP001595796"/>
    </source>
</evidence>
<dbReference type="EMBL" id="JBHSJF010000006">
    <property type="protein sequence ID" value="MFC5068435.1"/>
    <property type="molecule type" value="Genomic_DNA"/>
</dbReference>
<dbReference type="Proteomes" id="UP001595796">
    <property type="component" value="Unassembled WGS sequence"/>
</dbReference>
<evidence type="ECO:0000256" key="1">
    <source>
        <dbReference type="SAM" id="Coils"/>
    </source>
</evidence>